<evidence type="ECO:0000313" key="3">
    <source>
        <dbReference type="Proteomes" id="UP000597762"/>
    </source>
</evidence>
<accession>A0A812D9Q5</accession>
<keyword evidence="1" id="KW-1133">Transmembrane helix</keyword>
<organism evidence="2 3">
    <name type="scientific">Acanthosepion pharaonis</name>
    <name type="common">Pharaoh cuttlefish</name>
    <name type="synonym">Sepia pharaonis</name>
    <dbReference type="NCBI Taxonomy" id="158019"/>
    <lineage>
        <taxon>Eukaryota</taxon>
        <taxon>Metazoa</taxon>
        <taxon>Spiralia</taxon>
        <taxon>Lophotrochozoa</taxon>
        <taxon>Mollusca</taxon>
        <taxon>Cephalopoda</taxon>
        <taxon>Coleoidea</taxon>
        <taxon>Decapodiformes</taxon>
        <taxon>Sepiida</taxon>
        <taxon>Sepiina</taxon>
        <taxon>Sepiidae</taxon>
        <taxon>Acanthosepion</taxon>
    </lineage>
</organism>
<evidence type="ECO:0000256" key="1">
    <source>
        <dbReference type="SAM" id="Phobius"/>
    </source>
</evidence>
<dbReference type="AlphaFoldDB" id="A0A812D9Q5"/>
<dbReference type="OrthoDB" id="8061355at2759"/>
<comment type="caution">
    <text evidence="2">The sequence shown here is derived from an EMBL/GenBank/DDBJ whole genome shotgun (WGS) entry which is preliminary data.</text>
</comment>
<name>A0A812D9Q5_ACAPH</name>
<dbReference type="EMBL" id="CAHIKZ030003191">
    <property type="protein sequence ID" value="CAE1297347.1"/>
    <property type="molecule type" value="Genomic_DNA"/>
</dbReference>
<keyword evidence="1" id="KW-0812">Transmembrane</keyword>
<reference evidence="2" key="1">
    <citation type="submission" date="2021-01" db="EMBL/GenBank/DDBJ databases">
        <authorList>
            <person name="Li R."/>
            <person name="Bekaert M."/>
        </authorList>
    </citation>
    <scope>NUCLEOTIDE SEQUENCE</scope>
    <source>
        <strain evidence="2">Farmed</strain>
    </source>
</reference>
<protein>
    <submittedName>
        <fullName evidence="2">ABCA2</fullName>
    </submittedName>
</protein>
<proteinExistence type="predicted"/>
<evidence type="ECO:0000313" key="2">
    <source>
        <dbReference type="EMBL" id="CAE1297347.1"/>
    </source>
</evidence>
<gene>
    <name evidence="2" type="ORF">SPHA_51951</name>
</gene>
<dbReference type="Proteomes" id="UP000597762">
    <property type="component" value="Unassembled WGS sequence"/>
</dbReference>
<keyword evidence="3" id="KW-1185">Reference proteome</keyword>
<feature type="transmembrane region" description="Helical" evidence="1">
    <location>
        <begin position="21"/>
        <end position="42"/>
    </location>
</feature>
<keyword evidence="1" id="KW-0472">Membrane</keyword>
<sequence length="387" mass="44311">MGFLHQLRLLLWKNFTLKKRSPFVLLFEQFIPLVLFVILVLIRQKQPAHPWKASYYAAKPLPSAGVISIMQAFCDGGIWDDNNFVIFPKNRVHQFLTQVQSVAKDNNFFEPDFSLKEMDEIPSIYKSIIDDPATLRDRFKNAENFKLNYIMNDTSELEKFFINNMSLTPTEVETLLHASINTKKIYEILSGSSFGSSFVFEEKRDATNAESNFLDNSNNQEYLAEQLFLGDKNSPFDSKFTYSLLYELLDSEQLKLNSDILDTVGQLIGLPAYRETKINPVKVAQVLKLVLLSPIVIKKVACGREGASSLLIINPKYNNSDLIHVQNKICRSNHEQMKKLTAILNADISDQMVVNILHLNKLNLTEAEHQITQFLVKVSYIFFLPSI</sequence>